<dbReference type="Pfam" id="PF13238">
    <property type="entry name" value="AAA_18"/>
    <property type="match status" value="1"/>
</dbReference>
<dbReference type="InterPro" id="IPR027417">
    <property type="entry name" value="P-loop_NTPase"/>
</dbReference>
<dbReference type="PANTHER" id="PTHR37816:SF2">
    <property type="entry name" value="DNA TOPOLOGY MODULATION PROTEIN FLAR-RELATED PROTEIN"/>
    <property type="match status" value="1"/>
</dbReference>
<dbReference type="Gene3D" id="3.40.50.300">
    <property type="entry name" value="P-loop containing nucleotide triphosphate hydrolases"/>
    <property type="match status" value="1"/>
</dbReference>
<dbReference type="EMBL" id="JAZHPZ010000002">
    <property type="protein sequence ID" value="MEF2965324.1"/>
    <property type="molecule type" value="Genomic_DNA"/>
</dbReference>
<dbReference type="InterPro" id="IPR052922">
    <property type="entry name" value="Cytidylate_Kinase-2"/>
</dbReference>
<evidence type="ECO:0000313" key="1">
    <source>
        <dbReference type="EMBL" id="MEF2965324.1"/>
    </source>
</evidence>
<proteinExistence type="predicted"/>
<keyword evidence="2" id="KW-1185">Reference proteome</keyword>
<dbReference type="Proteomes" id="UP001306950">
    <property type="component" value="Unassembled WGS sequence"/>
</dbReference>
<accession>A0ABU7VR01</accession>
<comment type="caution">
    <text evidence="1">The sequence shown here is derived from an EMBL/GenBank/DDBJ whole genome shotgun (WGS) entry which is preliminary data.</text>
</comment>
<dbReference type="NCBIfam" id="NF004861">
    <property type="entry name" value="PRK06217.1"/>
    <property type="match status" value="1"/>
</dbReference>
<dbReference type="RefSeq" id="WP_331845558.1">
    <property type="nucleotide sequence ID" value="NZ_JAZHPZ010000002.1"/>
</dbReference>
<dbReference type="PANTHER" id="PTHR37816">
    <property type="entry name" value="YALI0E33011P"/>
    <property type="match status" value="1"/>
</dbReference>
<evidence type="ECO:0000313" key="2">
    <source>
        <dbReference type="Proteomes" id="UP001306950"/>
    </source>
</evidence>
<gene>
    <name evidence="1" type="ORF">V3851_05715</name>
</gene>
<name>A0ABU7VR01_9BACL</name>
<protein>
    <submittedName>
        <fullName evidence="1">AAA family ATPase</fullName>
    </submittedName>
</protein>
<sequence>MFQRIHIFGASGSGTTTLARALASELGYFHFDTDDIYWLPSQEPFTLKREIPERQEIIKELISRHPSWVWSGSMCGWGDMFIPYIELAVFLWIPEEERIRRLLAREASRYGKEIEPGGGRHEAHQVFIDWASRYDRGGMEIRSRTLHEAWLSELRCPVLRLEGDGRESVGGKVDRVLAAIREL</sequence>
<organism evidence="1 2">
    <name type="scientific">Paenibacillus haidiansis</name>
    <dbReference type="NCBI Taxonomy" id="1574488"/>
    <lineage>
        <taxon>Bacteria</taxon>
        <taxon>Bacillati</taxon>
        <taxon>Bacillota</taxon>
        <taxon>Bacilli</taxon>
        <taxon>Bacillales</taxon>
        <taxon>Paenibacillaceae</taxon>
        <taxon>Paenibacillus</taxon>
    </lineage>
</organism>
<dbReference type="SUPFAM" id="SSF52540">
    <property type="entry name" value="P-loop containing nucleoside triphosphate hydrolases"/>
    <property type="match status" value="1"/>
</dbReference>
<reference evidence="1 2" key="1">
    <citation type="submission" date="2024-02" db="EMBL/GenBank/DDBJ databases">
        <title>A nitrogen-fixing paenibacillus bacterium.</title>
        <authorList>
            <person name="Zhang W.L."/>
            <person name="Chen S.F."/>
        </authorList>
    </citation>
    <scope>NUCLEOTIDE SEQUENCE [LARGE SCALE GENOMIC DNA]</scope>
    <source>
        <strain evidence="1 2">M1</strain>
    </source>
</reference>